<sequence length="52" mass="5876">MDNNKIYVSEQEYARLCRLDGKMDALIGFLSFVEGNFVDADSIKAIIGMEDE</sequence>
<name>A0A8S5PLZ8_9CAUD</name>
<evidence type="ECO:0000313" key="1">
    <source>
        <dbReference type="EMBL" id="DAE07491.1"/>
    </source>
</evidence>
<accession>A0A8S5PLZ8</accession>
<protein>
    <submittedName>
        <fullName evidence="1">Uncharacterized protein</fullName>
    </submittedName>
</protein>
<reference evidence="1" key="1">
    <citation type="journal article" date="2021" name="Proc. Natl. Acad. Sci. U.S.A.">
        <title>A Catalog of Tens of Thousands of Viruses from Human Metagenomes Reveals Hidden Associations with Chronic Diseases.</title>
        <authorList>
            <person name="Tisza M.J."/>
            <person name="Buck C.B."/>
        </authorList>
    </citation>
    <scope>NUCLEOTIDE SEQUENCE</scope>
    <source>
        <strain evidence="1">Ct0zh2</strain>
    </source>
</reference>
<dbReference type="EMBL" id="BK015451">
    <property type="protein sequence ID" value="DAE07491.1"/>
    <property type="molecule type" value="Genomic_DNA"/>
</dbReference>
<organism evidence="1">
    <name type="scientific">Siphoviridae sp. ct0zh2</name>
    <dbReference type="NCBI Taxonomy" id="2825302"/>
    <lineage>
        <taxon>Viruses</taxon>
        <taxon>Duplodnaviria</taxon>
        <taxon>Heunggongvirae</taxon>
        <taxon>Uroviricota</taxon>
        <taxon>Caudoviricetes</taxon>
    </lineage>
</organism>
<proteinExistence type="predicted"/>